<feature type="non-terminal residue" evidence="2">
    <location>
        <position position="1"/>
    </location>
</feature>
<feature type="compositionally biased region" description="Low complexity" evidence="1">
    <location>
        <begin position="17"/>
        <end position="34"/>
    </location>
</feature>
<gene>
    <name evidence="2" type="ORF">AVDCRST_MAG04-2798</name>
</gene>
<feature type="non-terminal residue" evidence="2">
    <location>
        <position position="62"/>
    </location>
</feature>
<reference evidence="2" key="1">
    <citation type="submission" date="2020-02" db="EMBL/GenBank/DDBJ databases">
        <authorList>
            <person name="Meier V. D."/>
        </authorList>
    </citation>
    <scope>NUCLEOTIDE SEQUENCE</scope>
    <source>
        <strain evidence="2">AVDCRST_MAG04</strain>
    </source>
</reference>
<feature type="region of interest" description="Disordered" evidence="1">
    <location>
        <begin position="1"/>
        <end position="34"/>
    </location>
</feature>
<organism evidence="2">
    <name type="scientific">uncultured Acetobacteraceae bacterium</name>
    <dbReference type="NCBI Taxonomy" id="169975"/>
    <lineage>
        <taxon>Bacteria</taxon>
        <taxon>Pseudomonadati</taxon>
        <taxon>Pseudomonadota</taxon>
        <taxon>Alphaproteobacteria</taxon>
        <taxon>Acetobacterales</taxon>
        <taxon>Acetobacteraceae</taxon>
        <taxon>environmental samples</taxon>
    </lineage>
</organism>
<evidence type="ECO:0000256" key="1">
    <source>
        <dbReference type="SAM" id="MobiDB-lite"/>
    </source>
</evidence>
<name>A0A6J4IZ53_9PROT</name>
<sequence>VRTQHCHSSASHPPAPRDQGGAPRPAGRPPDLGVARSLLGRRFRPGFLLGRRRVGHCLRDPM</sequence>
<accession>A0A6J4IZ53</accession>
<dbReference type="AlphaFoldDB" id="A0A6J4IZ53"/>
<dbReference type="EMBL" id="CADCTL010000194">
    <property type="protein sequence ID" value="CAA9264932.1"/>
    <property type="molecule type" value="Genomic_DNA"/>
</dbReference>
<protein>
    <submittedName>
        <fullName evidence="2">Uncharacterized protein</fullName>
    </submittedName>
</protein>
<feature type="compositionally biased region" description="Polar residues" evidence="1">
    <location>
        <begin position="1"/>
        <end position="11"/>
    </location>
</feature>
<evidence type="ECO:0000313" key="2">
    <source>
        <dbReference type="EMBL" id="CAA9264932.1"/>
    </source>
</evidence>
<proteinExistence type="predicted"/>